<dbReference type="HOGENOM" id="CLU_1120269_0_0_1"/>
<organism evidence="2 3">
    <name type="scientific">Gloeophyllum trabeum (strain ATCC 11539 / FP-39264 / Madison 617)</name>
    <name type="common">Brown rot fungus</name>
    <dbReference type="NCBI Taxonomy" id="670483"/>
    <lineage>
        <taxon>Eukaryota</taxon>
        <taxon>Fungi</taxon>
        <taxon>Dikarya</taxon>
        <taxon>Basidiomycota</taxon>
        <taxon>Agaricomycotina</taxon>
        <taxon>Agaricomycetes</taxon>
        <taxon>Gloeophyllales</taxon>
        <taxon>Gloeophyllaceae</taxon>
        <taxon>Gloeophyllum</taxon>
    </lineage>
</organism>
<accession>S7Q9E3</accession>
<dbReference type="EMBL" id="KB469300">
    <property type="protein sequence ID" value="EPQ56541.1"/>
    <property type="molecule type" value="Genomic_DNA"/>
</dbReference>
<feature type="compositionally biased region" description="Basic and acidic residues" evidence="1">
    <location>
        <begin position="95"/>
        <end position="110"/>
    </location>
</feature>
<feature type="region of interest" description="Disordered" evidence="1">
    <location>
        <begin position="95"/>
        <end position="119"/>
    </location>
</feature>
<keyword evidence="3" id="KW-1185">Reference proteome</keyword>
<proteinExistence type="predicted"/>
<dbReference type="KEGG" id="gtr:GLOTRDRAFT_92958"/>
<protein>
    <submittedName>
        <fullName evidence="2">Uncharacterized protein</fullName>
    </submittedName>
</protein>
<reference evidence="2 3" key="1">
    <citation type="journal article" date="2012" name="Science">
        <title>The Paleozoic origin of enzymatic lignin decomposition reconstructed from 31 fungal genomes.</title>
        <authorList>
            <person name="Floudas D."/>
            <person name="Binder M."/>
            <person name="Riley R."/>
            <person name="Barry K."/>
            <person name="Blanchette R.A."/>
            <person name="Henrissat B."/>
            <person name="Martinez A.T."/>
            <person name="Otillar R."/>
            <person name="Spatafora J.W."/>
            <person name="Yadav J.S."/>
            <person name="Aerts A."/>
            <person name="Benoit I."/>
            <person name="Boyd A."/>
            <person name="Carlson A."/>
            <person name="Copeland A."/>
            <person name="Coutinho P.M."/>
            <person name="de Vries R.P."/>
            <person name="Ferreira P."/>
            <person name="Findley K."/>
            <person name="Foster B."/>
            <person name="Gaskell J."/>
            <person name="Glotzer D."/>
            <person name="Gorecki P."/>
            <person name="Heitman J."/>
            <person name="Hesse C."/>
            <person name="Hori C."/>
            <person name="Igarashi K."/>
            <person name="Jurgens J.A."/>
            <person name="Kallen N."/>
            <person name="Kersten P."/>
            <person name="Kohler A."/>
            <person name="Kuees U."/>
            <person name="Kumar T.K.A."/>
            <person name="Kuo A."/>
            <person name="LaButti K."/>
            <person name="Larrondo L.F."/>
            <person name="Lindquist E."/>
            <person name="Ling A."/>
            <person name="Lombard V."/>
            <person name="Lucas S."/>
            <person name="Lundell T."/>
            <person name="Martin R."/>
            <person name="McLaughlin D.J."/>
            <person name="Morgenstern I."/>
            <person name="Morin E."/>
            <person name="Murat C."/>
            <person name="Nagy L.G."/>
            <person name="Nolan M."/>
            <person name="Ohm R.A."/>
            <person name="Patyshakuliyeva A."/>
            <person name="Rokas A."/>
            <person name="Ruiz-Duenas F.J."/>
            <person name="Sabat G."/>
            <person name="Salamov A."/>
            <person name="Samejima M."/>
            <person name="Schmutz J."/>
            <person name="Slot J.C."/>
            <person name="St John F."/>
            <person name="Stenlid J."/>
            <person name="Sun H."/>
            <person name="Sun S."/>
            <person name="Syed K."/>
            <person name="Tsang A."/>
            <person name="Wiebenga A."/>
            <person name="Young D."/>
            <person name="Pisabarro A."/>
            <person name="Eastwood D.C."/>
            <person name="Martin F."/>
            <person name="Cullen D."/>
            <person name="Grigoriev I.V."/>
            <person name="Hibbett D.S."/>
        </authorList>
    </citation>
    <scope>NUCLEOTIDE SEQUENCE [LARGE SCALE GENOMIC DNA]</scope>
    <source>
        <strain evidence="2 3">ATCC 11539</strain>
    </source>
</reference>
<feature type="compositionally biased region" description="Basic and acidic residues" evidence="1">
    <location>
        <begin position="11"/>
        <end position="20"/>
    </location>
</feature>
<feature type="region of interest" description="Disordered" evidence="1">
    <location>
        <begin position="1"/>
        <end position="38"/>
    </location>
</feature>
<evidence type="ECO:0000313" key="2">
    <source>
        <dbReference type="EMBL" id="EPQ56541.1"/>
    </source>
</evidence>
<evidence type="ECO:0000256" key="1">
    <source>
        <dbReference type="SAM" id="MobiDB-lite"/>
    </source>
</evidence>
<dbReference type="Proteomes" id="UP000030669">
    <property type="component" value="Unassembled WGS sequence"/>
</dbReference>
<name>S7Q9E3_GLOTA</name>
<dbReference type="AlphaFoldDB" id="S7Q9E3"/>
<gene>
    <name evidence="2" type="ORF">GLOTRDRAFT_92958</name>
</gene>
<evidence type="ECO:0000313" key="3">
    <source>
        <dbReference type="Proteomes" id="UP000030669"/>
    </source>
</evidence>
<sequence>MPKRSNTSDDDLNRADEHSKVLRSSGQEEQGHPPPSKCRHYCGGCGRDYARLYVARKHIHNGLVIGDQCPWHLDYQRGIEHRPIPEAEWLRSLENGDRPAPDLARSDRPAAARPATPPVPLHMLEDLPLRGFPPIDNGLASGSYRGSSASAAAPESLSLLFSQHPATLVAVGSFHATGHGRLPLVQPEPPAQGLSVNILDAISIGGDSTLLVADEQHEEPSSSVVAAGSEDVPPAEDIDLSLYCSLFD</sequence>
<dbReference type="RefSeq" id="XP_007865255.1">
    <property type="nucleotide sequence ID" value="XM_007867064.1"/>
</dbReference>
<dbReference type="GeneID" id="19309429"/>